<comment type="similarity">
    <text evidence="1">Belongs to the AB hydrolase superfamily.</text>
</comment>
<name>A0A1A9X0Q8_9MUSC</name>
<dbReference type="ESTHER" id="9musc-a0a1a9x0q8">
    <property type="family name" value="SERHL"/>
</dbReference>
<dbReference type="Pfam" id="PF00561">
    <property type="entry name" value="Abhydrolase_1"/>
    <property type="match status" value="1"/>
</dbReference>
<dbReference type="AlphaFoldDB" id="A0A1A9X0Q8"/>
<dbReference type="Gene3D" id="3.40.50.1820">
    <property type="entry name" value="alpha/beta hydrolase"/>
    <property type="match status" value="1"/>
</dbReference>
<dbReference type="Proteomes" id="UP000091820">
    <property type="component" value="Unassembled WGS sequence"/>
</dbReference>
<dbReference type="PRINTS" id="PR00111">
    <property type="entry name" value="ABHYDROLASE"/>
</dbReference>
<dbReference type="InterPro" id="IPR000073">
    <property type="entry name" value="AB_hydrolase_1"/>
</dbReference>
<dbReference type="InterPro" id="IPR029058">
    <property type="entry name" value="AB_hydrolase_fold"/>
</dbReference>
<reference evidence="5" key="1">
    <citation type="submission" date="2014-03" db="EMBL/GenBank/DDBJ databases">
        <authorList>
            <person name="Aksoy S."/>
            <person name="Warren W."/>
            <person name="Wilson R.K."/>
        </authorList>
    </citation>
    <scope>NUCLEOTIDE SEQUENCE [LARGE SCALE GENOMIC DNA]</scope>
    <source>
        <strain evidence="5">IAEA</strain>
    </source>
</reference>
<evidence type="ECO:0000256" key="2">
    <source>
        <dbReference type="ARBA" id="ARBA00022801"/>
    </source>
</evidence>
<dbReference type="EnsemblMetazoa" id="GBRI039846-RA">
    <property type="protein sequence ID" value="GBRI039846-PA"/>
    <property type="gene ID" value="GBRI039846"/>
</dbReference>
<organism evidence="4 5">
    <name type="scientific">Glossina brevipalpis</name>
    <dbReference type="NCBI Taxonomy" id="37001"/>
    <lineage>
        <taxon>Eukaryota</taxon>
        <taxon>Metazoa</taxon>
        <taxon>Ecdysozoa</taxon>
        <taxon>Arthropoda</taxon>
        <taxon>Hexapoda</taxon>
        <taxon>Insecta</taxon>
        <taxon>Pterygota</taxon>
        <taxon>Neoptera</taxon>
        <taxon>Endopterygota</taxon>
        <taxon>Diptera</taxon>
        <taxon>Brachycera</taxon>
        <taxon>Muscomorpha</taxon>
        <taxon>Hippoboscoidea</taxon>
        <taxon>Glossinidae</taxon>
        <taxon>Glossina</taxon>
    </lineage>
</organism>
<accession>A0A1A9X0Q8</accession>
<dbReference type="PANTHER" id="PTHR43798">
    <property type="entry name" value="MONOACYLGLYCEROL LIPASE"/>
    <property type="match status" value="1"/>
</dbReference>
<dbReference type="InterPro" id="IPR050266">
    <property type="entry name" value="AB_hydrolase_sf"/>
</dbReference>
<evidence type="ECO:0000259" key="3">
    <source>
        <dbReference type="Pfam" id="PF00561"/>
    </source>
</evidence>
<protein>
    <submittedName>
        <fullName evidence="4">AB hydrolase-1 domain-containing protein</fullName>
    </submittedName>
</protein>
<feature type="domain" description="AB hydrolase-1" evidence="3">
    <location>
        <begin position="75"/>
        <end position="175"/>
    </location>
</feature>
<dbReference type="GO" id="GO:0016020">
    <property type="term" value="C:membrane"/>
    <property type="evidence" value="ECO:0007669"/>
    <property type="project" value="TreeGrafter"/>
</dbReference>
<reference evidence="4" key="2">
    <citation type="submission" date="2020-05" db="UniProtKB">
        <authorList>
            <consortium name="EnsemblMetazoa"/>
        </authorList>
    </citation>
    <scope>IDENTIFICATION</scope>
    <source>
        <strain evidence="4">IAEA</strain>
    </source>
</reference>
<evidence type="ECO:0000256" key="1">
    <source>
        <dbReference type="ARBA" id="ARBA00008645"/>
    </source>
</evidence>
<sequence>MEENKVDIENKRNENSNRDKTTFISITNSDNVNNSLGSHASNGLLRSENSWDEVTIIVPWGTVQGKWWGNRSKQPILALHGWQDNCGSFDRLCPLLDAELPILCIDLPGHGKSSHYPKGMQYFLFWDGICLIRRIVRKFSWKHITLMGHSLGGALSFMYAASFPDDVDKLISIDIAGPTVRNIERLANNTGSAIDKFLDYEDLPLSKVPCYSYQEMVKLVVDAYDGSVDEQCVKILLKRGMETAPQLLDKNGYHFARDVRLKVSSLAMFTSDQVLAYAKRVRCKVLNIRAEPGMNFENPQVYEDVIETLKQNAKLVIYIKVPGTHHVHLVNPERVAPQINTFLLDS</sequence>
<evidence type="ECO:0000313" key="5">
    <source>
        <dbReference type="Proteomes" id="UP000091820"/>
    </source>
</evidence>
<dbReference type="VEuPathDB" id="VectorBase:GBRI039846"/>
<keyword evidence="2" id="KW-0378">Hydrolase</keyword>
<proteinExistence type="inferred from homology"/>
<dbReference type="GO" id="GO:0016787">
    <property type="term" value="F:hydrolase activity"/>
    <property type="evidence" value="ECO:0007669"/>
    <property type="project" value="UniProtKB-KW"/>
</dbReference>
<dbReference type="PANTHER" id="PTHR43798:SF14">
    <property type="entry name" value="SERINE HYDROLASE-LIKE PROTEIN DDB_G0286239"/>
    <property type="match status" value="1"/>
</dbReference>
<dbReference type="SUPFAM" id="SSF53474">
    <property type="entry name" value="alpha/beta-Hydrolases"/>
    <property type="match status" value="1"/>
</dbReference>
<keyword evidence="5" id="KW-1185">Reference proteome</keyword>
<dbReference type="STRING" id="37001.A0A1A9X0Q8"/>
<evidence type="ECO:0000313" key="4">
    <source>
        <dbReference type="EnsemblMetazoa" id="GBRI039846-PA"/>
    </source>
</evidence>